<name>A0A0A1GUD7_9LACO</name>
<dbReference type="Pfam" id="PF03682">
    <property type="entry name" value="UPF0158"/>
    <property type="match status" value="1"/>
</dbReference>
<evidence type="ECO:0000313" key="1">
    <source>
        <dbReference type="EMBL" id="BAP84619.1"/>
    </source>
</evidence>
<protein>
    <submittedName>
        <fullName evidence="1">Uncharacterized protein</fullName>
    </submittedName>
</protein>
<reference evidence="1 2" key="1">
    <citation type="submission" date="2014-11" db="EMBL/GenBank/DDBJ databases">
        <title>Complete genome sequence and analysis of Lactobacillus hokkaidonensis LOOC260T.</title>
        <authorList>
            <person name="Tanizawa Y."/>
            <person name="Tohno M."/>
            <person name="Kaminuma E."/>
            <person name="Nakamura Y."/>
            <person name="Arita M."/>
        </authorList>
    </citation>
    <scope>NUCLEOTIDE SEQUENCE [LARGE SCALE GENOMIC DNA]</scope>
    <source>
        <strain evidence="1 2">LOOC260</strain>
    </source>
</reference>
<organism evidence="1 2">
    <name type="scientific">Paucilactobacillus hokkaidonensis JCM 18461</name>
    <dbReference type="NCBI Taxonomy" id="1291742"/>
    <lineage>
        <taxon>Bacteria</taxon>
        <taxon>Bacillati</taxon>
        <taxon>Bacillota</taxon>
        <taxon>Bacilli</taxon>
        <taxon>Lactobacillales</taxon>
        <taxon>Lactobacillaceae</taxon>
        <taxon>Paucilactobacillus</taxon>
    </lineage>
</organism>
<dbReference type="InterPro" id="IPR005361">
    <property type="entry name" value="UPF0158"/>
</dbReference>
<evidence type="ECO:0000313" key="2">
    <source>
        <dbReference type="Proteomes" id="UP000031620"/>
    </source>
</evidence>
<dbReference type="STRING" id="1291742.LOOC260_100400"/>
<dbReference type="HOGENOM" id="CLU_137359_1_1_9"/>
<dbReference type="AlphaFoldDB" id="A0A0A1GUD7"/>
<accession>A0A0A1GUD7</accession>
<dbReference type="KEGG" id="lho:LOOC260_100400"/>
<sequence length="134" mass="15866">MKVDLNEVIGAFDMVDDETQSFYNKVTGEVICLNDYSDEDESLEDVESNPDRYLNLPSKYEVDDYHIMEEFIWSLPAGDQQNQLDSSIRGRGAFRYFRDTVDRLNLLQQWYDFKDQSYRRIAIDWCESNGISYK</sequence>
<proteinExistence type="predicted"/>
<gene>
    <name evidence="1" type="ORF">LOOC260_100400</name>
</gene>
<dbReference type="EMBL" id="AP014680">
    <property type="protein sequence ID" value="BAP84619.1"/>
    <property type="molecule type" value="Genomic_DNA"/>
</dbReference>
<dbReference type="RefSeq" id="WP_041092014.1">
    <property type="nucleotide sequence ID" value="NZ_AP014680.1"/>
</dbReference>
<dbReference type="Proteomes" id="UP000031620">
    <property type="component" value="Chromosome"/>
</dbReference>